<organism evidence="3 4">
    <name type="scientific">Arctia plantaginis</name>
    <name type="common">Wood tiger moth</name>
    <name type="synonym">Phalaena plantaginis</name>
    <dbReference type="NCBI Taxonomy" id="874455"/>
    <lineage>
        <taxon>Eukaryota</taxon>
        <taxon>Metazoa</taxon>
        <taxon>Ecdysozoa</taxon>
        <taxon>Arthropoda</taxon>
        <taxon>Hexapoda</taxon>
        <taxon>Insecta</taxon>
        <taxon>Pterygota</taxon>
        <taxon>Neoptera</taxon>
        <taxon>Endopterygota</taxon>
        <taxon>Lepidoptera</taxon>
        <taxon>Glossata</taxon>
        <taxon>Ditrysia</taxon>
        <taxon>Noctuoidea</taxon>
        <taxon>Erebidae</taxon>
        <taxon>Arctiinae</taxon>
        <taxon>Arctia</taxon>
    </lineage>
</organism>
<dbReference type="InterPro" id="IPR004875">
    <property type="entry name" value="DDE_SF_endonuclease_dom"/>
</dbReference>
<dbReference type="EMBL" id="CADEBC010000558">
    <property type="protein sequence ID" value="CAB3252737.1"/>
    <property type="molecule type" value="Genomic_DNA"/>
</dbReference>
<feature type="region of interest" description="Disordered" evidence="1">
    <location>
        <begin position="390"/>
        <end position="427"/>
    </location>
</feature>
<dbReference type="InterPro" id="IPR050863">
    <property type="entry name" value="CenT-Element_Derived"/>
</dbReference>
<evidence type="ECO:0000313" key="3">
    <source>
        <dbReference type="EMBL" id="CAB3252737.1"/>
    </source>
</evidence>
<evidence type="ECO:0000313" key="4">
    <source>
        <dbReference type="Proteomes" id="UP000494106"/>
    </source>
</evidence>
<dbReference type="PANTHER" id="PTHR19303">
    <property type="entry name" value="TRANSPOSON"/>
    <property type="match status" value="1"/>
</dbReference>
<dbReference type="GO" id="GO:0003677">
    <property type="term" value="F:DNA binding"/>
    <property type="evidence" value="ECO:0007669"/>
    <property type="project" value="TreeGrafter"/>
</dbReference>
<dbReference type="OrthoDB" id="8191755at2759"/>
<protein>
    <recommendedName>
        <fullName evidence="2">DDE-1 domain-containing protein</fullName>
    </recommendedName>
</protein>
<comment type="caution">
    <text evidence="3">The sequence shown here is derived from an EMBL/GenBank/DDBJ whole genome shotgun (WGS) entry which is preliminary data.</text>
</comment>
<dbReference type="Proteomes" id="UP000494106">
    <property type="component" value="Unassembled WGS sequence"/>
</dbReference>
<gene>
    <name evidence="3" type="ORF">APLA_LOCUS13664</name>
</gene>
<reference evidence="3 4" key="1">
    <citation type="submission" date="2020-04" db="EMBL/GenBank/DDBJ databases">
        <authorList>
            <person name="Wallbank WR R."/>
            <person name="Pardo Diaz C."/>
            <person name="Kozak K."/>
            <person name="Martin S."/>
            <person name="Jiggins C."/>
            <person name="Moest M."/>
            <person name="Warren A I."/>
            <person name="Byers J.R.P. K."/>
            <person name="Montejo-Kovacevich G."/>
            <person name="Yen C E."/>
        </authorList>
    </citation>
    <scope>NUCLEOTIDE SEQUENCE [LARGE SCALE GENOMIC DNA]</scope>
</reference>
<proteinExistence type="predicted"/>
<feature type="domain" description="DDE-1" evidence="2">
    <location>
        <begin position="293"/>
        <end position="359"/>
    </location>
</feature>
<dbReference type="GO" id="GO:0005634">
    <property type="term" value="C:nucleus"/>
    <property type="evidence" value="ECO:0007669"/>
    <property type="project" value="TreeGrafter"/>
</dbReference>
<evidence type="ECO:0000259" key="2">
    <source>
        <dbReference type="Pfam" id="PF03184"/>
    </source>
</evidence>
<evidence type="ECO:0000256" key="1">
    <source>
        <dbReference type="SAM" id="MobiDB-lite"/>
    </source>
</evidence>
<accession>A0A8S1B343</accession>
<name>A0A8S1B343_ARCPL</name>
<dbReference type="AlphaFoldDB" id="A0A8S1B343"/>
<dbReference type="Pfam" id="PF03184">
    <property type="entry name" value="DDE_1"/>
    <property type="match status" value="1"/>
</dbReference>
<sequence>MVANESSVPYEPVQVATIRDVASPCNKRVWTSSPRRVEYASHRPFATINGRACRIFVFRLVKTTKKTMGRNTLGRERRKKGAIPPEAMQKGIELHLNTGLSIRKSAEASKIPYPTLRRYLLKYVKDPSTRLEPHYNASKIFTDQQEDSIKEYILDCANKFYGLTSKDSRRIAYQMAAINKIDMPPSWQTHEMAGRDWMRGFRTRHPELSIKKPEACSMARATAFNKHNVQNFFDNLKEVYNRTPSFANGSRVYNLDETSTTTVQRPQKVLAVKGSNVCKVTSGERGILFTSASKDNPALLILDNHESHLSIEALDIAKASGVTVLTLHPHTTARMQPLDVGLNGPFKSYYNAAIDSWLLCNPGKTLSIYNVAECVGIAYMRAMTPPPWKAEPRKNRFKRKAGKSMIATDTPEKNALAENKNPKQNKTRKRANVVKVTLFESIRYDSSSGGENFLDQSEEEKVLLCDNFPPLLRKPRVEDYVIIAFTTKKSKVYYIAQILEELEGEECDYYVSYFKLKNKITQTFSLPLKPDTAGVNRKDITYILPPPITQVKKNNIELSPFPIPSRNTSTSPLKYAQSSPIKRKLFTDNPADSASLTSVNSQYSVISTDYEPERSSSDSSWLIEDELDSDIQFKNLMRSGTLIAIEKEPKMFLGLPKKNLLLNKTIK</sequence>
<dbReference type="PANTHER" id="PTHR19303:SF71">
    <property type="entry name" value="ZINC FINGER PHD-TYPE DOMAIN-CONTAINING PROTEIN"/>
    <property type="match status" value="1"/>
</dbReference>
<keyword evidence="4" id="KW-1185">Reference proteome</keyword>